<comment type="function">
    <text evidence="11">The coatomer is a cytosolic protein complex that binds to dilysine motifs and reversibly associates with Golgi non-clathrin-coated vesicles, which further mediate biosynthetic protein transport from the ER, via the Golgi up to the trans Golgi network. Coatomer complex is required for budding from Golgi membranes, and is essential for the retrograde Golgi-to-ER transport of dilysine-tagged proteins. The zeta subunit may be involved in regulating the coat assembly and, hence, the rate of biosynthetic protein transport due to its association-dissociation properties with the coatomer complex.</text>
</comment>
<keyword evidence="4 12" id="KW-0813">Transport</keyword>
<evidence type="ECO:0000256" key="4">
    <source>
        <dbReference type="ARBA" id="ARBA00022448"/>
    </source>
</evidence>
<dbReference type="EMBL" id="PKSM01000125">
    <property type="protein sequence ID" value="POW09716.1"/>
    <property type="molecule type" value="Genomic_DNA"/>
</dbReference>
<evidence type="ECO:0000256" key="13">
    <source>
        <dbReference type="SAM" id="MobiDB-lite"/>
    </source>
</evidence>
<evidence type="ECO:0000256" key="11">
    <source>
        <dbReference type="ARBA" id="ARBA00045555"/>
    </source>
</evidence>
<dbReference type="PANTHER" id="PTHR11043">
    <property type="entry name" value="ZETA-COAT PROTEIN"/>
    <property type="match status" value="1"/>
</dbReference>
<dbReference type="PANTHER" id="PTHR11043:SF0">
    <property type="entry name" value="COATOMER SUBUNIT ZETA"/>
    <property type="match status" value="1"/>
</dbReference>
<evidence type="ECO:0000313" key="15">
    <source>
        <dbReference type="EMBL" id="POW09716.1"/>
    </source>
</evidence>
<accession>A0A2S4VJI7</accession>
<keyword evidence="16" id="KW-1185">Reference proteome</keyword>
<feature type="compositionally biased region" description="Low complexity" evidence="13">
    <location>
        <begin position="112"/>
        <end position="127"/>
    </location>
</feature>
<evidence type="ECO:0000256" key="10">
    <source>
        <dbReference type="ARBA" id="ARBA00023329"/>
    </source>
</evidence>
<evidence type="ECO:0000256" key="9">
    <source>
        <dbReference type="ARBA" id="ARBA00023136"/>
    </source>
</evidence>
<reference evidence="16" key="2">
    <citation type="journal article" date="2018" name="BMC Genomics">
        <title>Genomic insights into host adaptation between the wheat stripe rust pathogen (Puccinia striiformis f. sp. tritici) and the barley stripe rust pathogen (Puccinia striiformis f. sp. hordei).</title>
        <authorList>
            <person name="Xia C."/>
            <person name="Wang M."/>
            <person name="Yin C."/>
            <person name="Cornejo O.E."/>
            <person name="Hulbert S.H."/>
            <person name="Chen X."/>
        </authorList>
    </citation>
    <scope>NUCLEOTIDE SEQUENCE [LARGE SCALE GENOMIC DNA]</scope>
    <source>
        <strain evidence="16">93TX-2</strain>
    </source>
</reference>
<keyword evidence="8 12" id="KW-0333">Golgi apparatus</keyword>
<dbReference type="GO" id="GO:0030126">
    <property type="term" value="C:COPI vesicle coat"/>
    <property type="evidence" value="ECO:0007669"/>
    <property type="project" value="UniProtKB-UniRule"/>
</dbReference>
<evidence type="ECO:0000256" key="1">
    <source>
        <dbReference type="ARBA" id="ARBA00004255"/>
    </source>
</evidence>
<dbReference type="GO" id="GO:0006890">
    <property type="term" value="P:retrograde vesicle-mediated transport, Golgi to endoplasmic reticulum"/>
    <property type="evidence" value="ECO:0007669"/>
    <property type="project" value="UniProtKB-UniRule"/>
</dbReference>
<keyword evidence="10 12" id="KW-0968">Cytoplasmic vesicle</keyword>
<dbReference type="GO" id="GO:0006891">
    <property type="term" value="P:intra-Golgi vesicle-mediated transport"/>
    <property type="evidence" value="ECO:0007669"/>
    <property type="project" value="TreeGrafter"/>
</dbReference>
<dbReference type="Gene3D" id="3.30.450.60">
    <property type="match status" value="1"/>
</dbReference>
<feature type="domain" description="AP complex mu/sigma subunit" evidence="14">
    <location>
        <begin position="163"/>
        <end position="227"/>
    </location>
</feature>
<evidence type="ECO:0000256" key="12">
    <source>
        <dbReference type="RuleBase" id="RU366053"/>
    </source>
</evidence>
<sequence>MLFPPSKIGKRPVRVISRRCATILHNDVAISLLSISYFEMAARQSRKHQCIWCPGSAPNALMQVAGHSKPPIAGASGHNSNLSLYTTTAVILLDSDGHRLIAKYFDPPHIGNPSSNNNEPNKKNPSSHGLSNLGFPASVPNFEPSKIKEHSSIPFGIKHGNQLGENELMLQTLLNSFFDALSLLLRNQVEKRAVLENLDLVSLCLDEMVDDGIILETDSVAIASRVSRPKADAGVGVNLSDITINEQTIMQAFSNLRDKAAQRLLQGSL</sequence>
<dbReference type="Proteomes" id="UP000238274">
    <property type="component" value="Unassembled WGS sequence"/>
</dbReference>
<evidence type="ECO:0000259" key="14">
    <source>
        <dbReference type="Pfam" id="PF01217"/>
    </source>
</evidence>
<reference evidence="16" key="3">
    <citation type="journal article" date="2018" name="Mol. Plant Microbe Interact.">
        <title>Genome sequence resources for the wheat stripe rust pathogen (Puccinia striiformis f. sp. tritici) and the barley stripe rust pathogen (Puccinia striiformis f. sp. hordei).</title>
        <authorList>
            <person name="Xia C."/>
            <person name="Wang M."/>
            <person name="Yin C."/>
            <person name="Cornejo O.E."/>
            <person name="Hulbert S.H."/>
            <person name="Chen X."/>
        </authorList>
    </citation>
    <scope>NUCLEOTIDE SEQUENCE [LARGE SCALE GENOMIC DNA]</scope>
    <source>
        <strain evidence="16">93TX-2</strain>
    </source>
</reference>
<evidence type="ECO:0000313" key="16">
    <source>
        <dbReference type="Proteomes" id="UP000238274"/>
    </source>
</evidence>
<reference evidence="15 16" key="1">
    <citation type="submission" date="2017-12" db="EMBL/GenBank/DDBJ databases">
        <title>Gene loss provides genomic basis for host adaptation in cereal stripe rust fungi.</title>
        <authorList>
            <person name="Xia C."/>
        </authorList>
    </citation>
    <scope>NUCLEOTIDE SEQUENCE [LARGE SCALE GENOMIC DNA]</scope>
    <source>
        <strain evidence="15 16">93TX-2</strain>
    </source>
</reference>
<gene>
    <name evidence="15" type="ORF">PSHT_09003</name>
</gene>
<evidence type="ECO:0000256" key="5">
    <source>
        <dbReference type="ARBA" id="ARBA00022490"/>
    </source>
</evidence>
<dbReference type="InterPro" id="IPR022775">
    <property type="entry name" value="AP_mu_sigma_su"/>
</dbReference>
<keyword evidence="5 12" id="KW-0963">Cytoplasm</keyword>
<dbReference type="OrthoDB" id="10249988at2759"/>
<feature type="region of interest" description="Disordered" evidence="13">
    <location>
        <begin position="109"/>
        <end position="134"/>
    </location>
</feature>
<evidence type="ECO:0000256" key="3">
    <source>
        <dbReference type="ARBA" id="ARBA00011775"/>
    </source>
</evidence>
<name>A0A2S4VJI7_9BASI</name>
<comment type="subcellular location">
    <subcellularLocation>
        <location evidence="12">Cytoplasm</location>
    </subcellularLocation>
    <subcellularLocation>
        <location evidence="1 12">Golgi apparatus membrane</location>
        <topology evidence="1 12">Peripheral membrane protein</topology>
        <orientation evidence="1 12">Cytoplasmic side</orientation>
    </subcellularLocation>
    <subcellularLocation>
        <location evidence="12">Cytoplasmic vesicle</location>
        <location evidence="12">COPI-coated vesicle membrane</location>
        <topology evidence="12">Peripheral membrane protein</topology>
        <orientation evidence="12">Cytoplasmic side</orientation>
    </subcellularLocation>
</comment>
<evidence type="ECO:0000256" key="7">
    <source>
        <dbReference type="ARBA" id="ARBA00022927"/>
    </source>
</evidence>
<dbReference type="VEuPathDB" id="FungiDB:PSTT_08235"/>
<keyword evidence="6 12" id="KW-0931">ER-Golgi transport</keyword>
<dbReference type="SUPFAM" id="SSF64356">
    <property type="entry name" value="SNARE-like"/>
    <property type="match status" value="1"/>
</dbReference>
<dbReference type="GO" id="GO:0000139">
    <property type="term" value="C:Golgi membrane"/>
    <property type="evidence" value="ECO:0007669"/>
    <property type="project" value="UniProtKB-SubCell"/>
</dbReference>
<comment type="subunit">
    <text evidence="3 12">Oligomeric complex that consists of at least the alpha, beta, beta', gamma, delta, epsilon and zeta subunits.</text>
</comment>
<comment type="similarity">
    <text evidence="2 12">Belongs to the adaptor complexes small subunit family.</text>
</comment>
<proteinExistence type="inferred from homology"/>
<evidence type="ECO:0000256" key="8">
    <source>
        <dbReference type="ARBA" id="ARBA00023034"/>
    </source>
</evidence>
<dbReference type="InterPro" id="IPR011012">
    <property type="entry name" value="Longin-like_dom_sf"/>
</dbReference>
<keyword evidence="7 12" id="KW-0653">Protein transport</keyword>
<comment type="caution">
    <text evidence="15">The sequence shown here is derived from an EMBL/GenBank/DDBJ whole genome shotgun (WGS) entry which is preliminary data.</text>
</comment>
<organism evidence="15 16">
    <name type="scientific">Puccinia striiformis</name>
    <dbReference type="NCBI Taxonomy" id="27350"/>
    <lineage>
        <taxon>Eukaryota</taxon>
        <taxon>Fungi</taxon>
        <taxon>Dikarya</taxon>
        <taxon>Basidiomycota</taxon>
        <taxon>Pucciniomycotina</taxon>
        <taxon>Pucciniomycetes</taxon>
        <taxon>Pucciniales</taxon>
        <taxon>Pucciniaceae</taxon>
        <taxon>Puccinia</taxon>
    </lineage>
</organism>
<dbReference type="GO" id="GO:0006886">
    <property type="term" value="P:intracellular protein transport"/>
    <property type="evidence" value="ECO:0007669"/>
    <property type="project" value="TreeGrafter"/>
</dbReference>
<dbReference type="InterPro" id="IPR039652">
    <property type="entry name" value="Coatomer_zeta"/>
</dbReference>
<evidence type="ECO:0000256" key="6">
    <source>
        <dbReference type="ARBA" id="ARBA00022892"/>
    </source>
</evidence>
<dbReference type="Pfam" id="PF01217">
    <property type="entry name" value="Clat_adaptor_s"/>
    <property type="match status" value="1"/>
</dbReference>
<dbReference type="AlphaFoldDB" id="A0A2S4VJI7"/>
<keyword evidence="9 12" id="KW-0472">Membrane</keyword>
<protein>
    <recommendedName>
        <fullName evidence="12">Coatomer subunit zeta</fullName>
    </recommendedName>
</protein>
<evidence type="ECO:0000256" key="2">
    <source>
        <dbReference type="ARBA" id="ARBA00006972"/>
    </source>
</evidence>
<dbReference type="VEuPathDB" id="FungiDB:PSHT_09003"/>